<keyword evidence="2" id="KW-1185">Reference proteome</keyword>
<accession>A0ACC2WMX1</accession>
<comment type="caution">
    <text evidence="1">The sequence shown here is derived from an EMBL/GenBank/DDBJ whole genome shotgun (WGS) entry which is preliminary data.</text>
</comment>
<sequence length="702" mass="76025">MPSRRTKSRYRRIVVDRSTALLSRIFRLPSTSTVTFLLGIGASIWVIVGYAGLKIKENALRAASERRRNDRVKTHFQATLSNISFTVYALLPTLSTQLLSHLNVEALTDELKGIAAASAAESSKPPRMTDSGMASWAASSESDVTSKSLESSAVLSSNEGERETEDSPASKANDTTTGLGIHTGSQGQAQSSSSWVQEFNTTQSTVSTAMESDMSDMGATSAGEEGPMTSTESHSISLPPTSPSSSSISPFSHQEADEKPTTPAAQPSLNPPDHAESVSSPVPASTVSISGSNASFTDQSSESGSSPPYLHSPPGSPSVSPFRRPRRVDQQVPVKTEEHSVLKNESHTASEEERAEAKESAEKPAEPRKTKAQLWNEIKIKSEHHGISPLSDEDGEGDDDDVSNISASISPTSTTFGRLMKAKEAIVRPWSYFSLQEMGLQDISQDDGQSGPGGITGLMGSIWTELTSTIAGSSASDVPVAEPSQTQEPLHARLDSETERLFLCMSWWFLHVGWRILEAEAAKAVEETCQTLPLKKEMTLDDWNDTLTNIRKKMDESLSSSKLLHILLPPPSQAEFDGLMEQYPTESACPFAAPPYSPILTELLDQTAAHLTSIDFIYVFSHSILLVQGALLSRIASEIYKQDNFGQYAANQAQASVQELESKKLVQCLPTLTRWSQSVWHAIPDEAIDVSVLEQSRGRLIG</sequence>
<organism evidence="1 2">
    <name type="scientific">Naganishia adeliensis</name>
    <dbReference type="NCBI Taxonomy" id="92952"/>
    <lineage>
        <taxon>Eukaryota</taxon>
        <taxon>Fungi</taxon>
        <taxon>Dikarya</taxon>
        <taxon>Basidiomycota</taxon>
        <taxon>Agaricomycotina</taxon>
        <taxon>Tremellomycetes</taxon>
        <taxon>Filobasidiales</taxon>
        <taxon>Filobasidiaceae</taxon>
        <taxon>Naganishia</taxon>
    </lineage>
</organism>
<reference evidence="1" key="1">
    <citation type="submission" date="2023-04" db="EMBL/GenBank/DDBJ databases">
        <title>Draft Genome sequencing of Naganishia species isolated from polar environments using Oxford Nanopore Technology.</title>
        <authorList>
            <person name="Leo P."/>
            <person name="Venkateswaran K."/>
        </authorList>
    </citation>
    <scope>NUCLEOTIDE SEQUENCE</scope>
    <source>
        <strain evidence="1">MNA-CCFEE 5262</strain>
    </source>
</reference>
<dbReference type="Proteomes" id="UP001230649">
    <property type="component" value="Unassembled WGS sequence"/>
</dbReference>
<protein>
    <submittedName>
        <fullName evidence="1">Uncharacterized protein</fullName>
    </submittedName>
</protein>
<dbReference type="EMBL" id="JASBWS010000015">
    <property type="protein sequence ID" value="KAJ9112441.1"/>
    <property type="molecule type" value="Genomic_DNA"/>
</dbReference>
<evidence type="ECO:0000313" key="1">
    <source>
        <dbReference type="EMBL" id="KAJ9112441.1"/>
    </source>
</evidence>
<gene>
    <name evidence="1" type="ORF">QFC20_002229</name>
</gene>
<evidence type="ECO:0000313" key="2">
    <source>
        <dbReference type="Proteomes" id="UP001230649"/>
    </source>
</evidence>
<proteinExistence type="predicted"/>
<name>A0ACC2WMX1_9TREE</name>